<sequence>MSAVTGHDLIAAGWAPGPGYNEAIDWANYSLRNGKKRPAAIEIGIERGKDARAAYVPKHLRERPEDCGSWGAYEPHMMENWLPWSRDSISTKRIDISHLIVRDTPSDLKSILSSMWEIIPMADGMKRAVKL</sequence>
<organism evidence="1 2">
    <name type="scientific">Rhizobium leguminosarum</name>
    <dbReference type="NCBI Taxonomy" id="384"/>
    <lineage>
        <taxon>Bacteria</taxon>
        <taxon>Pseudomonadati</taxon>
        <taxon>Pseudomonadota</taxon>
        <taxon>Alphaproteobacteria</taxon>
        <taxon>Hyphomicrobiales</taxon>
        <taxon>Rhizobiaceae</taxon>
        <taxon>Rhizobium/Agrobacterium group</taxon>
        <taxon>Rhizobium</taxon>
    </lineage>
</organism>
<reference evidence="1 2" key="1">
    <citation type="submission" date="2019-02" db="EMBL/GenBank/DDBJ databases">
        <title>The genomic architecture of introgression among sibling species of bacteria.</title>
        <authorList>
            <person name="Cavassim M.I.A."/>
            <person name="Moeskjaer S."/>
            <person name="Moslemi C."/>
            <person name="Fields B."/>
            <person name="Bachmann A."/>
            <person name="Vilhjalmsson B."/>
            <person name="Schierup M.H."/>
            <person name="Young J.P.W."/>
            <person name="Andersen S.U."/>
        </authorList>
    </citation>
    <scope>NUCLEOTIDE SEQUENCE [LARGE SCALE GENOMIC DNA]</scope>
    <source>
        <strain evidence="1 2">SM135B</strain>
    </source>
</reference>
<evidence type="ECO:0000313" key="2">
    <source>
        <dbReference type="Proteomes" id="UP000292974"/>
    </source>
</evidence>
<name>A0A7M3DQJ2_RHILE</name>
<dbReference type="Proteomes" id="UP000292974">
    <property type="component" value="Unassembled WGS sequence"/>
</dbReference>
<accession>A0A7M3DQJ2</accession>
<dbReference type="RefSeq" id="WP_130715836.1">
    <property type="nucleotide sequence ID" value="NZ_SIOP01000001.1"/>
</dbReference>
<dbReference type="EMBL" id="SIOP01000001">
    <property type="protein sequence ID" value="TAY50948.1"/>
    <property type="molecule type" value="Genomic_DNA"/>
</dbReference>
<evidence type="ECO:0000313" key="1">
    <source>
        <dbReference type="EMBL" id="TAY50948.1"/>
    </source>
</evidence>
<protein>
    <submittedName>
        <fullName evidence="1">Uncharacterized protein</fullName>
    </submittedName>
</protein>
<proteinExistence type="predicted"/>
<dbReference type="AlphaFoldDB" id="A0A7M3DQJ2"/>
<comment type="caution">
    <text evidence="1">The sequence shown here is derived from an EMBL/GenBank/DDBJ whole genome shotgun (WGS) entry which is preliminary data.</text>
</comment>
<gene>
    <name evidence="1" type="ORF">ELH90_04110</name>
</gene>